<dbReference type="AlphaFoldDB" id="A0A1V2I2B1"/>
<dbReference type="STRING" id="1834516.BL253_32775"/>
<protein>
    <submittedName>
        <fullName evidence="1">Uncharacterized protein</fullName>
    </submittedName>
</protein>
<name>A0A1V2I2B1_9ACTN</name>
<sequence>MSAHGPVATVTVAPGSTAAELAAQVVALPEGAMLVGIFGDTTIILAYGPADDVASDRDVLAAVVAALVPDTWNGRRGTPAPPDTVAPR</sequence>
<comment type="caution">
    <text evidence="1">The sequence shown here is derived from an EMBL/GenBank/DDBJ whole genome shotgun (WGS) entry which is preliminary data.</text>
</comment>
<dbReference type="RefSeq" id="WP_076821487.1">
    <property type="nucleotide sequence ID" value="NZ_MOMC01000084.1"/>
</dbReference>
<proteinExistence type="predicted"/>
<evidence type="ECO:0000313" key="2">
    <source>
        <dbReference type="Proteomes" id="UP000188929"/>
    </source>
</evidence>
<accession>A0A1V2I2B1</accession>
<organism evidence="1 2">
    <name type="scientific">Pseudofrankia asymbiotica</name>
    <dbReference type="NCBI Taxonomy" id="1834516"/>
    <lineage>
        <taxon>Bacteria</taxon>
        <taxon>Bacillati</taxon>
        <taxon>Actinomycetota</taxon>
        <taxon>Actinomycetes</taxon>
        <taxon>Frankiales</taxon>
        <taxon>Frankiaceae</taxon>
        <taxon>Pseudofrankia</taxon>
    </lineage>
</organism>
<gene>
    <name evidence="1" type="ORF">BL253_32775</name>
</gene>
<evidence type="ECO:0000313" key="1">
    <source>
        <dbReference type="EMBL" id="ONH23564.1"/>
    </source>
</evidence>
<keyword evidence="2" id="KW-1185">Reference proteome</keyword>
<reference evidence="2" key="1">
    <citation type="submission" date="2016-10" db="EMBL/GenBank/DDBJ databases">
        <title>Frankia sp. NRRL B-16386 Genome sequencing.</title>
        <authorList>
            <person name="Ghodhbane-Gtari F."/>
            <person name="Swanson E."/>
            <person name="Gueddou A."/>
            <person name="Hezbri K."/>
            <person name="Ktari K."/>
            <person name="Nouioui I."/>
            <person name="Morris K."/>
            <person name="Simpson S."/>
            <person name="Abebe-Akele F."/>
            <person name="Thomas K."/>
            <person name="Gtari M."/>
            <person name="Tisa L.S."/>
        </authorList>
    </citation>
    <scope>NUCLEOTIDE SEQUENCE [LARGE SCALE GENOMIC DNA]</scope>
    <source>
        <strain evidence="2">NRRL B-16386</strain>
    </source>
</reference>
<dbReference type="Proteomes" id="UP000188929">
    <property type="component" value="Unassembled WGS sequence"/>
</dbReference>
<dbReference type="OrthoDB" id="9985953at2"/>
<dbReference type="EMBL" id="MOMC01000084">
    <property type="protein sequence ID" value="ONH23564.1"/>
    <property type="molecule type" value="Genomic_DNA"/>
</dbReference>